<name>A0ACA9Y0H8_9ASCO</name>
<evidence type="ECO:0000313" key="2">
    <source>
        <dbReference type="Proteomes" id="UP001152531"/>
    </source>
</evidence>
<gene>
    <name evidence="1" type="ORF">CLIB1444_01S03928</name>
</gene>
<dbReference type="EMBL" id="CALSDN010000001">
    <property type="protein sequence ID" value="CAH6718311.1"/>
    <property type="molecule type" value="Genomic_DNA"/>
</dbReference>
<protein>
    <submittedName>
        <fullName evidence="1">Trafficking protein particle complex subunit Bet5p</fullName>
    </submittedName>
</protein>
<dbReference type="Proteomes" id="UP001152531">
    <property type="component" value="Unassembled WGS sequence"/>
</dbReference>
<reference evidence="1" key="1">
    <citation type="submission" date="2022-06" db="EMBL/GenBank/DDBJ databases">
        <authorList>
            <person name="Legras J.-L."/>
            <person name="Devillers H."/>
            <person name="Grondin C."/>
        </authorList>
    </citation>
    <scope>NUCLEOTIDE SEQUENCE</scope>
    <source>
        <strain evidence="1">CLIB 1444</strain>
    </source>
</reference>
<sequence>MIYSFYIYDRHCQCIYHRQYNPHEDLNKANDSDISKLLFGVLYSLKNLSGKLGDNEAFNSLRSFSTTNFRIHYLETLSNFKFILISDNSIDNLQNILWELYSVHFRNNIVLNPLSPIDFNEEIIDNVKFVHQTDEYIKSLSVFN</sequence>
<evidence type="ECO:0000313" key="1">
    <source>
        <dbReference type="EMBL" id="CAH6718311.1"/>
    </source>
</evidence>
<organism evidence="1 2">
    <name type="scientific">[Candida] jaroonii</name>
    <dbReference type="NCBI Taxonomy" id="467808"/>
    <lineage>
        <taxon>Eukaryota</taxon>
        <taxon>Fungi</taxon>
        <taxon>Dikarya</taxon>
        <taxon>Ascomycota</taxon>
        <taxon>Saccharomycotina</taxon>
        <taxon>Pichiomycetes</taxon>
        <taxon>Debaryomycetaceae</taxon>
        <taxon>Yamadazyma</taxon>
    </lineage>
</organism>
<keyword evidence="2" id="KW-1185">Reference proteome</keyword>
<proteinExistence type="predicted"/>
<accession>A0ACA9Y0H8</accession>
<comment type="caution">
    <text evidence="1">The sequence shown here is derived from an EMBL/GenBank/DDBJ whole genome shotgun (WGS) entry which is preliminary data.</text>
</comment>